<dbReference type="Pfam" id="PF17033">
    <property type="entry name" value="Peptidase_M99"/>
    <property type="match status" value="1"/>
</dbReference>
<feature type="domain" description="Metallo-carboxypeptidase C-terminal" evidence="2">
    <location>
        <begin position="338"/>
        <end position="428"/>
    </location>
</feature>
<dbReference type="AlphaFoldDB" id="A0A3M0BJE7"/>
<accession>A0A3M0BJE7</accession>
<evidence type="ECO:0000259" key="2">
    <source>
        <dbReference type="Pfam" id="PF17129"/>
    </source>
</evidence>
<dbReference type="InterPro" id="IPR031489">
    <property type="entry name" value="Peptidase_M99"/>
</dbReference>
<organism evidence="3 4">
    <name type="scientific">Hydrogenothermus marinus</name>
    <dbReference type="NCBI Taxonomy" id="133270"/>
    <lineage>
        <taxon>Bacteria</taxon>
        <taxon>Pseudomonadati</taxon>
        <taxon>Aquificota</taxon>
        <taxon>Aquificia</taxon>
        <taxon>Aquificales</taxon>
        <taxon>Hydrogenothermaceae</taxon>
        <taxon>Hydrogenothermus</taxon>
    </lineage>
</organism>
<dbReference type="EMBL" id="REFO01000011">
    <property type="protein sequence ID" value="RMA97341.1"/>
    <property type="molecule type" value="Genomic_DNA"/>
</dbReference>
<comment type="caution">
    <text evidence="3">The sequence shown here is derived from an EMBL/GenBank/DDBJ whole genome shotgun (WGS) entry which is preliminary data.</text>
</comment>
<keyword evidence="3" id="KW-0378">Hydrolase</keyword>
<evidence type="ECO:0000259" key="1">
    <source>
        <dbReference type="Pfam" id="PF17033"/>
    </source>
</evidence>
<keyword evidence="3" id="KW-0121">Carboxypeptidase</keyword>
<reference evidence="3 4" key="1">
    <citation type="submission" date="2018-10" db="EMBL/GenBank/DDBJ databases">
        <title>Genomic Encyclopedia of Archaeal and Bacterial Type Strains, Phase II (KMG-II): from individual species to whole genera.</title>
        <authorList>
            <person name="Goeker M."/>
        </authorList>
    </citation>
    <scope>NUCLEOTIDE SEQUENCE [LARGE SCALE GENOMIC DNA]</scope>
    <source>
        <strain evidence="3 4">VM1</strain>
    </source>
</reference>
<keyword evidence="4" id="KW-1185">Reference proteome</keyword>
<dbReference type="SUPFAM" id="SSF53187">
    <property type="entry name" value="Zn-dependent exopeptidases"/>
    <property type="match status" value="1"/>
</dbReference>
<evidence type="ECO:0000313" key="3">
    <source>
        <dbReference type="EMBL" id="RMA97341.1"/>
    </source>
</evidence>
<sequence>MARYLILLLFFFSYAFSAQLHFKLYKKEGKIKGNTLLVIGGIHGNEPGAYFAAAMLVLHYKIKKGSLWIVPNLNFDSDIRNVRGLYGDMNRKFAYISKNDPDYKIVQDIKKLILNPKVDLILNLHDGHGFYRHHWENEIFNPKAWGQACIIDQKCIKTKKFGNLYELAKKVSYVVNKKLIKNHHVFNIKNTRTKLYDPQMRKSLTYFAITQGKPALAIETSKNIRDLSQKVYYQLNAIEAFMNVMDIKYERDFDLKLPVIRKLLKDYGYAVINRNIKIDLNNIKKYISYFPLNKDSNTIKGSHPLLAFLSKGNNWNIMIGNKKITTLKPDYVKSKRCIDSIEMLIDGKLKKVKVPSIIDVKNNFLIKDKDSYRINVIGFTKKGIKNESNILITKKDIPKRFSLDKNGKQYRVEIYKKDYFCGMVVVNFK</sequence>
<dbReference type="CDD" id="cd06243">
    <property type="entry name" value="M14_CP_Csd4-like"/>
    <property type="match status" value="1"/>
</dbReference>
<feature type="domain" description="D,L-carboxypeptidase peptidase" evidence="1">
    <location>
        <begin position="27"/>
        <end position="262"/>
    </location>
</feature>
<keyword evidence="3" id="KW-0645">Protease</keyword>
<dbReference type="Pfam" id="PF17129">
    <property type="entry name" value="Peptidase_M99_C"/>
    <property type="match status" value="1"/>
</dbReference>
<gene>
    <name evidence="3" type="ORF">CLV39_1001</name>
</gene>
<dbReference type="Gene3D" id="3.40.630.10">
    <property type="entry name" value="Zn peptidases"/>
    <property type="match status" value="1"/>
</dbReference>
<proteinExistence type="predicted"/>
<evidence type="ECO:0000313" key="4">
    <source>
        <dbReference type="Proteomes" id="UP000280842"/>
    </source>
</evidence>
<name>A0A3M0BJE7_9AQUI</name>
<protein>
    <submittedName>
        <fullName evidence="3">Metallo-carboxypeptidase-like protein</fullName>
    </submittedName>
</protein>
<dbReference type="OrthoDB" id="10830at2"/>
<dbReference type="Proteomes" id="UP000280842">
    <property type="component" value="Unassembled WGS sequence"/>
</dbReference>
<dbReference type="InterPro" id="IPR033397">
    <property type="entry name" value="Metallo_peptidase_C"/>
</dbReference>
<dbReference type="GO" id="GO:0004180">
    <property type="term" value="F:carboxypeptidase activity"/>
    <property type="evidence" value="ECO:0007669"/>
    <property type="project" value="UniProtKB-KW"/>
</dbReference>
<dbReference type="RefSeq" id="WP_121923123.1">
    <property type="nucleotide sequence ID" value="NZ_REFO01000011.1"/>
</dbReference>